<dbReference type="InParanoid" id="A0A409X669"/>
<keyword evidence="3" id="KW-1185">Reference proteome</keyword>
<comment type="caution">
    <text evidence="2">The sequence shown here is derived from an EMBL/GenBank/DDBJ whole genome shotgun (WGS) entry which is preliminary data.</text>
</comment>
<reference evidence="2 3" key="1">
    <citation type="journal article" date="2018" name="Evol. Lett.">
        <title>Horizontal gene cluster transfer increased hallucinogenic mushroom diversity.</title>
        <authorList>
            <person name="Reynolds H.T."/>
            <person name="Vijayakumar V."/>
            <person name="Gluck-Thaler E."/>
            <person name="Korotkin H.B."/>
            <person name="Matheny P.B."/>
            <person name="Slot J.C."/>
        </authorList>
    </citation>
    <scope>NUCLEOTIDE SEQUENCE [LARGE SCALE GENOMIC DNA]</scope>
    <source>
        <strain evidence="2 3">2631</strain>
    </source>
</reference>
<feature type="region of interest" description="Disordered" evidence="1">
    <location>
        <begin position="198"/>
        <end position="222"/>
    </location>
</feature>
<sequence length="249" mass="26224">MHSSSFSDRQPHPDALKTLYSYFTSSYTQTPTMLRIATRIATIRAFLFLGLGLNAVLNNVVAQSVTINDLPSCALPCASKAAADNNCSLTQLSNVPKVYAASKTGGPRMGKLLNRPPIRHKPLSQRTRPHRNRPAPRLLLPPVPPRDPRPPHPPPRLLPQEPRYPFLVTVSVERQTVTSSSTSEGGSSTVVAVQTVLVPPPGLSGSGDPGSDSDSAGSGGSSGAAAVRVTLAMGVEGVVGVLRGLWGVL</sequence>
<feature type="region of interest" description="Disordered" evidence="1">
    <location>
        <begin position="100"/>
        <end position="161"/>
    </location>
</feature>
<name>A0A409X669_PSICY</name>
<evidence type="ECO:0000313" key="3">
    <source>
        <dbReference type="Proteomes" id="UP000283269"/>
    </source>
</evidence>
<evidence type="ECO:0000256" key="1">
    <source>
        <dbReference type="SAM" id="MobiDB-lite"/>
    </source>
</evidence>
<dbReference type="Proteomes" id="UP000283269">
    <property type="component" value="Unassembled WGS sequence"/>
</dbReference>
<feature type="compositionally biased region" description="Pro residues" evidence="1">
    <location>
        <begin position="139"/>
        <end position="157"/>
    </location>
</feature>
<organism evidence="2 3">
    <name type="scientific">Psilocybe cyanescens</name>
    <dbReference type="NCBI Taxonomy" id="93625"/>
    <lineage>
        <taxon>Eukaryota</taxon>
        <taxon>Fungi</taxon>
        <taxon>Dikarya</taxon>
        <taxon>Basidiomycota</taxon>
        <taxon>Agaricomycotina</taxon>
        <taxon>Agaricomycetes</taxon>
        <taxon>Agaricomycetidae</taxon>
        <taxon>Agaricales</taxon>
        <taxon>Agaricineae</taxon>
        <taxon>Strophariaceae</taxon>
        <taxon>Psilocybe</taxon>
    </lineage>
</organism>
<feature type="compositionally biased region" description="Basic residues" evidence="1">
    <location>
        <begin position="117"/>
        <end position="134"/>
    </location>
</feature>
<protein>
    <submittedName>
        <fullName evidence="2">Uncharacterized protein</fullName>
    </submittedName>
</protein>
<gene>
    <name evidence="2" type="ORF">CVT25_006900</name>
</gene>
<accession>A0A409X669</accession>
<dbReference type="EMBL" id="NHYD01002536">
    <property type="protein sequence ID" value="PPQ86220.1"/>
    <property type="molecule type" value="Genomic_DNA"/>
</dbReference>
<dbReference type="AlphaFoldDB" id="A0A409X669"/>
<evidence type="ECO:0000313" key="2">
    <source>
        <dbReference type="EMBL" id="PPQ86220.1"/>
    </source>
</evidence>
<proteinExistence type="predicted"/>